<dbReference type="EMBL" id="SGKU01000051">
    <property type="protein sequence ID" value="NFA43853.1"/>
    <property type="molecule type" value="Genomic_DNA"/>
</dbReference>
<gene>
    <name evidence="5" type="primary">cas6</name>
    <name evidence="5" type="ORF">EXM65_15090</name>
</gene>
<dbReference type="PANTHER" id="PTHR36984:SF1">
    <property type="entry name" value="CRISPR-ASSOCIATED ENDORIBONUCLEASE CAS6 1"/>
    <property type="match status" value="1"/>
</dbReference>
<dbReference type="NCBIfam" id="TIGR01877">
    <property type="entry name" value="cas_cas6"/>
    <property type="match status" value="1"/>
</dbReference>
<evidence type="ECO:0000313" key="5">
    <source>
        <dbReference type="EMBL" id="NFA43853.1"/>
    </source>
</evidence>
<dbReference type="Gene3D" id="3.30.70.1900">
    <property type="match status" value="1"/>
</dbReference>
<comment type="caution">
    <text evidence="5">The sequence shown here is derived from an EMBL/GenBank/DDBJ whole genome shotgun (WGS) entry which is preliminary data.</text>
</comment>
<dbReference type="GO" id="GO:0016788">
    <property type="term" value="F:hydrolase activity, acting on ester bonds"/>
    <property type="evidence" value="ECO:0007669"/>
    <property type="project" value="InterPro"/>
</dbReference>
<feature type="domain" description="CRISPR associated protein Cas6 C-terminal" evidence="4">
    <location>
        <begin position="120"/>
        <end position="226"/>
    </location>
</feature>
<keyword evidence="2" id="KW-0694">RNA-binding</keyword>
<dbReference type="AlphaFoldDB" id="A0A6M0SRD6"/>
<name>A0A6M0SRD6_CLOBO</name>
<proteinExistence type="inferred from homology"/>
<evidence type="ECO:0000256" key="2">
    <source>
        <dbReference type="ARBA" id="ARBA00022884"/>
    </source>
</evidence>
<evidence type="ECO:0000256" key="1">
    <source>
        <dbReference type="ARBA" id="ARBA00005937"/>
    </source>
</evidence>
<dbReference type="InterPro" id="IPR049435">
    <property type="entry name" value="Cas_Cas6_C"/>
</dbReference>
<keyword evidence="3" id="KW-0051">Antiviral defense</keyword>
<dbReference type="Proteomes" id="UP000472355">
    <property type="component" value="Unassembled WGS sequence"/>
</dbReference>
<accession>A0A6M0SRD6</accession>
<dbReference type="GO" id="GO:0051607">
    <property type="term" value="P:defense response to virus"/>
    <property type="evidence" value="ECO:0007669"/>
    <property type="project" value="UniProtKB-KW"/>
</dbReference>
<evidence type="ECO:0000259" key="4">
    <source>
        <dbReference type="Pfam" id="PF01881"/>
    </source>
</evidence>
<dbReference type="GO" id="GO:0003723">
    <property type="term" value="F:RNA binding"/>
    <property type="evidence" value="ECO:0007669"/>
    <property type="project" value="UniProtKB-KW"/>
</dbReference>
<dbReference type="Pfam" id="PF01881">
    <property type="entry name" value="Cas_Cas6_C"/>
    <property type="match status" value="1"/>
</dbReference>
<dbReference type="PANTHER" id="PTHR36984">
    <property type="entry name" value="CRISPR-ASSOCIATED ENDORIBONUCLEASE CAS6 1"/>
    <property type="match status" value="1"/>
</dbReference>
<organism evidence="5 6">
    <name type="scientific">Clostridium botulinum</name>
    <dbReference type="NCBI Taxonomy" id="1491"/>
    <lineage>
        <taxon>Bacteria</taxon>
        <taxon>Bacillati</taxon>
        <taxon>Bacillota</taxon>
        <taxon>Clostridia</taxon>
        <taxon>Eubacteriales</taxon>
        <taxon>Clostridiaceae</taxon>
        <taxon>Clostridium</taxon>
    </lineage>
</organism>
<evidence type="ECO:0000256" key="3">
    <source>
        <dbReference type="ARBA" id="ARBA00023118"/>
    </source>
</evidence>
<dbReference type="InterPro" id="IPR010156">
    <property type="entry name" value="CRISPR-assoc_prot_Cas6"/>
</dbReference>
<comment type="similarity">
    <text evidence="1">Belongs to the CRISPR-associated protein Cas6/Cse3/CasE family.</text>
</comment>
<sequence>MNVFQIKLKVFLLEDINLENLQSKLTAFIDKSLAKDSDLLKFHQSNKFKYYCFDSLYPIEKDKVYKMNNIYTLTIRTIDKVLANFFNSILVNEFNNYMKALTSEIRIIPKKHINKIYSITPAILKNDDGYWKDKMSLDEFERRLKENLIKKYNSITDTKIDEEFDLYTTIEIKNKKPISTAYKKIKLLGDKLSLDIAENEIAQDLAYMSIGTGILENNARGFGFINYRWL</sequence>
<reference evidence="5 6" key="1">
    <citation type="submission" date="2019-02" db="EMBL/GenBank/DDBJ databases">
        <title>Genome sequencing of Clostridium botulinum clinical isolates.</title>
        <authorList>
            <person name="Brunt J."/>
            <person name="Van Vliet A.H.M."/>
            <person name="Stringer S.C."/>
            <person name="Grant K.A."/>
            <person name="Carter A.C."/>
            <person name="Peck M.W."/>
        </authorList>
    </citation>
    <scope>NUCLEOTIDE SEQUENCE [LARGE SCALE GENOMIC DNA]</scope>
    <source>
        <strain evidence="5 6">H113700579</strain>
    </source>
</reference>
<evidence type="ECO:0000313" key="6">
    <source>
        <dbReference type="Proteomes" id="UP000472355"/>
    </source>
</evidence>
<protein>
    <submittedName>
        <fullName evidence="5">CRISPR-associated endoribonuclease Cas6</fullName>
    </submittedName>
</protein>